<dbReference type="Pfam" id="PF13649">
    <property type="entry name" value="Methyltransf_25"/>
    <property type="match status" value="1"/>
</dbReference>
<sequence>MFESTADSTTFDRWVFLSKFLSAPKQVGSILPSSQHLTRKMMSHVPWHEVDSIAELGAGTGVFTRAIYDRLSQGGKAIIFEYDDAMRDRLIERWPSLNYWSDATELNQALSISKMGELDCVISGLPFANFEQSLRDKLLDEVVSALRPGGLFIAFQYSLQMRKQLRQRFSSVKVDFVPLNVPPAFVYVCRK</sequence>
<organism evidence="2 3">
    <name type="scientific">Tumebacillus lipolyticus</name>
    <dbReference type="NCBI Taxonomy" id="1280370"/>
    <lineage>
        <taxon>Bacteria</taxon>
        <taxon>Bacillati</taxon>
        <taxon>Bacillota</taxon>
        <taxon>Bacilli</taxon>
        <taxon>Bacillales</taxon>
        <taxon>Alicyclobacillaceae</taxon>
        <taxon>Tumebacillus</taxon>
    </lineage>
</organism>
<dbReference type="Proteomes" id="UP001597343">
    <property type="component" value="Unassembled WGS sequence"/>
</dbReference>
<feature type="domain" description="Methyltransferase" evidence="1">
    <location>
        <begin position="53"/>
        <end position="150"/>
    </location>
</feature>
<evidence type="ECO:0000313" key="2">
    <source>
        <dbReference type="EMBL" id="MFD2168433.1"/>
    </source>
</evidence>
<keyword evidence="3" id="KW-1185">Reference proteome</keyword>
<evidence type="ECO:0000313" key="3">
    <source>
        <dbReference type="Proteomes" id="UP001597343"/>
    </source>
</evidence>
<comment type="caution">
    <text evidence="2">The sequence shown here is derived from an EMBL/GenBank/DDBJ whole genome shotgun (WGS) entry which is preliminary data.</text>
</comment>
<keyword evidence="2" id="KW-0808">Transferase</keyword>
<dbReference type="InterPro" id="IPR041698">
    <property type="entry name" value="Methyltransf_25"/>
</dbReference>
<name>A0ABW4ZSL4_9BACL</name>
<dbReference type="Gene3D" id="3.40.50.150">
    <property type="entry name" value="Vaccinia Virus protein VP39"/>
    <property type="match status" value="1"/>
</dbReference>
<proteinExistence type="predicted"/>
<dbReference type="RefSeq" id="WP_386043147.1">
    <property type="nucleotide sequence ID" value="NZ_JBHUIO010000002.1"/>
</dbReference>
<dbReference type="GO" id="GO:0008168">
    <property type="term" value="F:methyltransferase activity"/>
    <property type="evidence" value="ECO:0007669"/>
    <property type="project" value="UniProtKB-KW"/>
</dbReference>
<dbReference type="SUPFAM" id="SSF53335">
    <property type="entry name" value="S-adenosyl-L-methionine-dependent methyltransferases"/>
    <property type="match status" value="1"/>
</dbReference>
<protein>
    <submittedName>
        <fullName evidence="2">Class I SAM-dependent methyltransferase</fullName>
    </submittedName>
</protein>
<accession>A0ABW4ZSL4</accession>
<dbReference type="GO" id="GO:0032259">
    <property type="term" value="P:methylation"/>
    <property type="evidence" value="ECO:0007669"/>
    <property type="project" value="UniProtKB-KW"/>
</dbReference>
<gene>
    <name evidence="2" type="ORF">ACFSOY_00105</name>
</gene>
<dbReference type="InterPro" id="IPR029063">
    <property type="entry name" value="SAM-dependent_MTases_sf"/>
</dbReference>
<keyword evidence="2" id="KW-0489">Methyltransferase</keyword>
<reference evidence="3" key="1">
    <citation type="journal article" date="2019" name="Int. J. Syst. Evol. Microbiol.">
        <title>The Global Catalogue of Microorganisms (GCM) 10K type strain sequencing project: providing services to taxonomists for standard genome sequencing and annotation.</title>
        <authorList>
            <consortium name="The Broad Institute Genomics Platform"/>
            <consortium name="The Broad Institute Genome Sequencing Center for Infectious Disease"/>
            <person name="Wu L."/>
            <person name="Ma J."/>
        </authorList>
    </citation>
    <scope>NUCLEOTIDE SEQUENCE [LARGE SCALE GENOMIC DNA]</scope>
    <source>
        <strain evidence="3">CGMCC 1.13574</strain>
    </source>
</reference>
<dbReference type="EMBL" id="JBHUIO010000002">
    <property type="protein sequence ID" value="MFD2168433.1"/>
    <property type="molecule type" value="Genomic_DNA"/>
</dbReference>
<dbReference type="CDD" id="cd02440">
    <property type="entry name" value="AdoMet_MTases"/>
    <property type="match status" value="1"/>
</dbReference>
<evidence type="ECO:0000259" key="1">
    <source>
        <dbReference type="Pfam" id="PF13649"/>
    </source>
</evidence>